<dbReference type="SUPFAM" id="SSF48208">
    <property type="entry name" value="Six-hairpin glycosidases"/>
    <property type="match status" value="1"/>
</dbReference>
<name>A0A8X8IF59_9BACT</name>
<organism evidence="3 4">
    <name type="scientific">Hydrobacter penzbergensis</name>
    <dbReference type="NCBI Taxonomy" id="1235997"/>
    <lineage>
        <taxon>Bacteria</taxon>
        <taxon>Pseudomonadati</taxon>
        <taxon>Bacteroidota</taxon>
        <taxon>Chitinophagia</taxon>
        <taxon>Chitinophagales</taxon>
        <taxon>Chitinophagaceae</taxon>
        <taxon>Hydrobacter</taxon>
    </lineage>
</organism>
<dbReference type="AlphaFoldDB" id="A0A8X8IF59"/>
<sequence>MKKLLIIYVLVSPFVINAQSHYPGQHADKFTVPDQLKPAVYSFDLKDIKLLNSRFRDNMVREQQWLLRISTQSLLHSFYTNAGMYDANEGGYDEIKKYAGWESLDCELRGHSTGHILSGLALMYAATGDEVYKLKGDTIIAALAAVQQTLNQDGYLSAFPQEFINRNIRGEKVWAPWYTLHKILAGILDQYLYCSNRQALSVAKGFSAWAFKKLQLLTQQQRAVMLRNEFGGINETFYNLYAITGNRNDQWLGDFFYDNRMLDPLKNGIDNLKGTHANTYIPKLLGVMRDYEIENKAGQDTITKFFWQTVVDHHSFATGSNSDREHFFEPDAISQHLTGYTGESCNVYNMLKLTRHLYIHSGDVKYADYYEKALFNHILGQQDPATGMIAYFLPMLPGAHKVYSTPDSSFWCCVGTGFENHAKYGEGIYYHTNDALFINLFIPSTLNWEEKKFKLIQQTKFPENGNMSFTVDEAPVSPITINIRYPSWVKADVEISINGKSLKIKQPPGSYIAINRSWKKDDRIELRYPMQLHIVPANDNPSIAAIAYGPVILAGEMGTGSFSGREPYSDPTKHNDYITYNYTVPGNIDTTFTLDAKKIDNYIQPLQGRPLTFKIVNENIIVKPLYDVHHERYVVYWRLKK</sequence>
<protein>
    <recommendedName>
        <fullName evidence="5">DUF4986 domain-containing protein</fullName>
    </recommendedName>
</protein>
<dbReference type="Pfam" id="PF07944">
    <property type="entry name" value="Beta-AFase-like_GH127_cat"/>
    <property type="match status" value="1"/>
</dbReference>
<reference evidence="3 4" key="1">
    <citation type="submission" date="2016-10" db="EMBL/GenBank/DDBJ databases">
        <authorList>
            <person name="Varghese N."/>
            <person name="Submissions S."/>
        </authorList>
    </citation>
    <scope>NUCLEOTIDE SEQUENCE [LARGE SCALE GENOMIC DNA]</scope>
    <source>
        <strain evidence="3 4">DSM 25353</strain>
    </source>
</reference>
<gene>
    <name evidence="3" type="ORF">SAMN05444410_11721</name>
</gene>
<dbReference type="RefSeq" id="WP_092726280.1">
    <property type="nucleotide sequence ID" value="NZ_FNNO01000017.1"/>
</dbReference>
<comment type="caution">
    <text evidence="3">The sequence shown here is derived from an EMBL/GenBank/DDBJ whole genome shotgun (WGS) entry which is preliminary data.</text>
</comment>
<dbReference type="InterPro" id="IPR049046">
    <property type="entry name" value="Beta-AFase-like_GH127_middle"/>
</dbReference>
<dbReference type="Proteomes" id="UP000198711">
    <property type="component" value="Unassembled WGS sequence"/>
</dbReference>
<dbReference type="PANTHER" id="PTHR31151">
    <property type="entry name" value="PROLINE-TRNA LIGASE (DUF1680)"/>
    <property type="match status" value="1"/>
</dbReference>
<feature type="domain" description="Non-reducing end beta-L-arabinofuranosidase-like GH127 middle" evidence="2">
    <location>
        <begin position="436"/>
        <end position="530"/>
    </location>
</feature>
<evidence type="ECO:0000259" key="1">
    <source>
        <dbReference type="Pfam" id="PF07944"/>
    </source>
</evidence>
<evidence type="ECO:0000313" key="4">
    <source>
        <dbReference type="Proteomes" id="UP000198711"/>
    </source>
</evidence>
<evidence type="ECO:0008006" key="5">
    <source>
        <dbReference type="Google" id="ProtNLM"/>
    </source>
</evidence>
<keyword evidence="4" id="KW-1185">Reference proteome</keyword>
<evidence type="ECO:0000313" key="3">
    <source>
        <dbReference type="EMBL" id="SDX47886.1"/>
    </source>
</evidence>
<dbReference type="Pfam" id="PF20736">
    <property type="entry name" value="Glyco_hydro127M"/>
    <property type="match status" value="1"/>
</dbReference>
<dbReference type="InterPro" id="IPR012878">
    <property type="entry name" value="Beta-AFase-like_GH127_cat"/>
</dbReference>
<dbReference type="EMBL" id="FNNO01000017">
    <property type="protein sequence ID" value="SDX47886.1"/>
    <property type="molecule type" value="Genomic_DNA"/>
</dbReference>
<dbReference type="InterPro" id="IPR008928">
    <property type="entry name" value="6-hairpin_glycosidase_sf"/>
</dbReference>
<evidence type="ECO:0000259" key="2">
    <source>
        <dbReference type="Pfam" id="PF20736"/>
    </source>
</evidence>
<accession>A0A8X8IF59</accession>
<feature type="domain" description="Non-reducing end beta-L-arabinofuranosidase-like GH127 catalytic" evidence="1">
    <location>
        <begin position="47"/>
        <end position="426"/>
    </location>
</feature>
<proteinExistence type="predicted"/>
<dbReference type="PANTHER" id="PTHR31151:SF0">
    <property type="entry name" value="PROLINE-TRNA LIGASE (DUF1680)"/>
    <property type="match status" value="1"/>
</dbReference>
<dbReference type="GO" id="GO:0005975">
    <property type="term" value="P:carbohydrate metabolic process"/>
    <property type="evidence" value="ECO:0007669"/>
    <property type="project" value="InterPro"/>
</dbReference>